<evidence type="ECO:0000256" key="1">
    <source>
        <dbReference type="SAM" id="MobiDB-lite"/>
    </source>
</evidence>
<feature type="transmembrane region" description="Helical" evidence="2">
    <location>
        <begin position="29"/>
        <end position="51"/>
    </location>
</feature>
<gene>
    <name evidence="3" type="ordered locus">RALTA_A0825</name>
</gene>
<sequence length="273" mass="28576">MSLVVLAIGAAHAIPPILGAALGKSRTGVMIGAAVGTLIAFASGNPAFVFVDLLGLGLGTKLGLSIVKGAKADAQSHRDLSRATDDLAALAMDGAKVVVAGATVAGRKLGRGLVTVGKWGLFTVIVVLMFVERGVIKDVMTHRDPPPAVRPTSYSSPAPTPVSPDTSASIDSYNAAVSRLERQYPKIDPNSPLYQATATKQIRARRDELMVLGMPRIVALEQAVKEAFGAPTVNNAPATVRPSVVKKETAADRAERQRKIYEAVDGLGTYHGY</sequence>
<proteinExistence type="predicted"/>
<keyword evidence="2" id="KW-0812">Transmembrane</keyword>
<dbReference type="HOGENOM" id="CLU_1018278_0_0_4"/>
<keyword evidence="2" id="KW-0472">Membrane</keyword>
<evidence type="ECO:0000313" key="3">
    <source>
        <dbReference type="EMBL" id="CAQ68797.1"/>
    </source>
</evidence>
<dbReference type="KEGG" id="cti:RALTA_A0825"/>
<accession>B3R3B6</accession>
<dbReference type="Proteomes" id="UP000001692">
    <property type="component" value="Chromosome 1"/>
</dbReference>
<organism evidence="3 4">
    <name type="scientific">Cupriavidus taiwanensis (strain DSM 17343 / BCRC 17206 / CCUG 44338 / CIP 107171 / LMG 19424 / R1)</name>
    <name type="common">Ralstonia taiwanensis (strain LMG 19424)</name>
    <dbReference type="NCBI Taxonomy" id="977880"/>
    <lineage>
        <taxon>Bacteria</taxon>
        <taxon>Pseudomonadati</taxon>
        <taxon>Pseudomonadota</taxon>
        <taxon>Betaproteobacteria</taxon>
        <taxon>Burkholderiales</taxon>
        <taxon>Burkholderiaceae</taxon>
        <taxon>Cupriavidus</taxon>
    </lineage>
</organism>
<dbReference type="EMBL" id="CU633749">
    <property type="protein sequence ID" value="CAQ68797.1"/>
    <property type="molecule type" value="Genomic_DNA"/>
</dbReference>
<evidence type="ECO:0000313" key="4">
    <source>
        <dbReference type="Proteomes" id="UP000001692"/>
    </source>
</evidence>
<name>B3R3B6_CUPTR</name>
<dbReference type="AlphaFoldDB" id="B3R3B6"/>
<feature type="region of interest" description="Disordered" evidence="1">
    <location>
        <begin position="141"/>
        <end position="168"/>
    </location>
</feature>
<feature type="transmembrane region" description="Helical" evidence="2">
    <location>
        <begin position="112"/>
        <end position="131"/>
    </location>
</feature>
<evidence type="ECO:0000256" key="2">
    <source>
        <dbReference type="SAM" id="Phobius"/>
    </source>
</evidence>
<reference evidence="3 4" key="1">
    <citation type="journal article" date="2008" name="Genome Res.">
        <title>Genome sequence of the beta-rhizobium Cupriavidus taiwanensis and comparative genomics of rhizobia.</title>
        <authorList>
            <person name="Amadou C."/>
            <person name="Pascal G."/>
            <person name="Mangenot S."/>
            <person name="Glew M."/>
            <person name="Bontemps C."/>
            <person name="Capela D."/>
            <person name="Carrere S."/>
            <person name="Cruveiller S."/>
            <person name="Dossat C."/>
            <person name="Lajus A."/>
            <person name="Marchetti M."/>
            <person name="Poinsot V."/>
            <person name="Rouy Z."/>
            <person name="Servin B."/>
            <person name="Saad M."/>
            <person name="Schenowitz C."/>
            <person name="Barbe V."/>
            <person name="Batut J."/>
            <person name="Medigue C."/>
            <person name="Masson-Boivin C."/>
        </authorList>
    </citation>
    <scope>NUCLEOTIDE SEQUENCE [LARGE SCALE GENOMIC DNA]</scope>
    <source>
        <strain evidence="4">DSM 17343 / BCRC 17206 / CCUG 44338 / CIP 107171 / LMG 19424 / R1</strain>
    </source>
</reference>
<feature type="compositionally biased region" description="Polar residues" evidence="1">
    <location>
        <begin position="152"/>
        <end position="168"/>
    </location>
</feature>
<protein>
    <submittedName>
        <fullName evidence="3">Uncharacterized protein</fullName>
    </submittedName>
</protein>
<keyword evidence="2" id="KW-1133">Transmembrane helix</keyword>
<keyword evidence="4" id="KW-1185">Reference proteome</keyword>